<dbReference type="EMBL" id="JBFXLR010000009">
    <property type="protein sequence ID" value="KAL2855810.1"/>
    <property type="molecule type" value="Genomic_DNA"/>
</dbReference>
<dbReference type="InterPro" id="IPR014031">
    <property type="entry name" value="Ketoacyl_synth_C"/>
</dbReference>
<dbReference type="Pfam" id="PF14765">
    <property type="entry name" value="PS-DH"/>
    <property type="match status" value="1"/>
</dbReference>
<dbReference type="InterPro" id="IPR013968">
    <property type="entry name" value="PKS_KR"/>
</dbReference>
<feature type="domain" description="PKS/mFAS DH" evidence="10">
    <location>
        <begin position="926"/>
        <end position="1211"/>
    </location>
</feature>
<dbReference type="InterPro" id="IPR036291">
    <property type="entry name" value="NAD(P)-bd_dom_sf"/>
</dbReference>
<keyword evidence="2" id="KW-0597">Phosphoprotein</keyword>
<feature type="domain" description="Carrier" evidence="8">
    <location>
        <begin position="2373"/>
        <end position="2449"/>
    </location>
</feature>
<dbReference type="SUPFAM" id="SSF55048">
    <property type="entry name" value="Probable ACP-binding domain of malonyl-CoA ACP transacylase"/>
    <property type="match status" value="1"/>
</dbReference>
<feature type="region of interest" description="C-terminal hotdog fold" evidence="6">
    <location>
        <begin position="1067"/>
        <end position="1211"/>
    </location>
</feature>
<evidence type="ECO:0000259" key="9">
    <source>
        <dbReference type="PROSITE" id="PS52004"/>
    </source>
</evidence>
<dbReference type="RefSeq" id="XP_070902217.1">
    <property type="nucleotide sequence ID" value="XM_071048860.1"/>
</dbReference>
<comment type="caution">
    <text evidence="11">The sequence shown here is derived from an EMBL/GenBank/DDBJ whole genome shotgun (WGS) entry which is preliminary data.</text>
</comment>
<dbReference type="InterPro" id="IPR049900">
    <property type="entry name" value="PKS_mFAS_DH"/>
</dbReference>
<dbReference type="PROSITE" id="PS52004">
    <property type="entry name" value="KS3_2"/>
    <property type="match status" value="1"/>
</dbReference>
<gene>
    <name evidence="11" type="ORF">BJX68DRAFT_280068</name>
</gene>
<reference evidence="11 12" key="1">
    <citation type="submission" date="2024-07" db="EMBL/GenBank/DDBJ databases">
        <title>Section-level genome sequencing and comparative genomics of Aspergillus sections Usti and Cavernicolus.</title>
        <authorList>
            <consortium name="Lawrence Berkeley National Laboratory"/>
            <person name="Nybo J.L."/>
            <person name="Vesth T.C."/>
            <person name="Theobald S."/>
            <person name="Frisvad J.C."/>
            <person name="Larsen T.O."/>
            <person name="Kjaerboelling I."/>
            <person name="Rothschild-Mancinelli K."/>
            <person name="Lyhne E.K."/>
            <person name="Kogle M.E."/>
            <person name="Barry K."/>
            <person name="Clum A."/>
            <person name="Na H."/>
            <person name="Ledsgaard L."/>
            <person name="Lin J."/>
            <person name="Lipzen A."/>
            <person name="Kuo A."/>
            <person name="Riley R."/>
            <person name="Mondo S."/>
            <person name="LaButti K."/>
            <person name="Haridas S."/>
            <person name="Pangalinan J."/>
            <person name="Salamov A.A."/>
            <person name="Simmons B.A."/>
            <person name="Magnuson J.K."/>
            <person name="Chen J."/>
            <person name="Drula E."/>
            <person name="Henrissat B."/>
            <person name="Wiebenga A."/>
            <person name="Lubbers R.J."/>
            <person name="Gomes A.C."/>
            <person name="Macurrencykelacurrency M.R."/>
            <person name="Stajich J."/>
            <person name="Grigoriev I.V."/>
            <person name="Mortensen U.H."/>
            <person name="De vries R.P."/>
            <person name="Baker S.E."/>
            <person name="Andersen M.R."/>
        </authorList>
    </citation>
    <scope>NUCLEOTIDE SEQUENCE [LARGE SCALE GENOMIC DNA]</scope>
    <source>
        <strain evidence="11 12">CBS 756.74</strain>
    </source>
</reference>
<dbReference type="Gene3D" id="3.90.180.10">
    <property type="entry name" value="Medium-chain alcohol dehydrogenases, catalytic domain"/>
    <property type="match status" value="1"/>
</dbReference>
<dbReference type="Gene3D" id="3.40.47.10">
    <property type="match status" value="1"/>
</dbReference>
<dbReference type="InterPro" id="IPR001227">
    <property type="entry name" value="Ac_transferase_dom_sf"/>
</dbReference>
<dbReference type="InterPro" id="IPR016035">
    <property type="entry name" value="Acyl_Trfase/lysoPLipase"/>
</dbReference>
<dbReference type="SUPFAM" id="SSF53335">
    <property type="entry name" value="S-adenosyl-L-methionine-dependent methyltransferases"/>
    <property type="match status" value="1"/>
</dbReference>
<proteinExistence type="predicted"/>
<dbReference type="PROSITE" id="PS52019">
    <property type="entry name" value="PKS_MFAS_DH"/>
    <property type="match status" value="1"/>
</dbReference>
<evidence type="ECO:0000256" key="6">
    <source>
        <dbReference type="PROSITE-ProRule" id="PRU01363"/>
    </source>
</evidence>
<evidence type="ECO:0000313" key="11">
    <source>
        <dbReference type="EMBL" id="KAL2855810.1"/>
    </source>
</evidence>
<dbReference type="InterPro" id="IPR016036">
    <property type="entry name" value="Malonyl_transacylase_ACP-bd"/>
</dbReference>
<evidence type="ECO:0000259" key="10">
    <source>
        <dbReference type="PROSITE" id="PS52019"/>
    </source>
</evidence>
<dbReference type="SMART" id="SM00829">
    <property type="entry name" value="PKS_ER"/>
    <property type="match status" value="1"/>
</dbReference>
<dbReference type="SUPFAM" id="SSF50129">
    <property type="entry name" value="GroES-like"/>
    <property type="match status" value="1"/>
</dbReference>
<accession>A0ABR4KU56</accession>
<dbReference type="SUPFAM" id="SSF51735">
    <property type="entry name" value="NAD(P)-binding Rossmann-fold domains"/>
    <property type="match status" value="2"/>
</dbReference>
<feature type="active site" description="Proton acceptor; for dehydratase activity" evidence="6">
    <location>
        <position position="958"/>
    </location>
</feature>
<evidence type="ECO:0000256" key="1">
    <source>
        <dbReference type="ARBA" id="ARBA00022450"/>
    </source>
</evidence>
<dbReference type="InterPro" id="IPR018201">
    <property type="entry name" value="Ketoacyl_synth_AS"/>
</dbReference>
<dbReference type="Pfam" id="PF16197">
    <property type="entry name" value="KAsynt_C_assoc"/>
    <property type="match status" value="1"/>
</dbReference>
<dbReference type="CDD" id="cd00833">
    <property type="entry name" value="PKS"/>
    <property type="match status" value="1"/>
</dbReference>
<dbReference type="InterPro" id="IPR011032">
    <property type="entry name" value="GroES-like_sf"/>
</dbReference>
<evidence type="ECO:0000256" key="7">
    <source>
        <dbReference type="SAM" id="MobiDB-lite"/>
    </source>
</evidence>
<dbReference type="SMART" id="SM00827">
    <property type="entry name" value="PKS_AT"/>
    <property type="match status" value="1"/>
</dbReference>
<dbReference type="CDD" id="cd05195">
    <property type="entry name" value="enoyl_red"/>
    <property type="match status" value="1"/>
</dbReference>
<dbReference type="InterPro" id="IPR032821">
    <property type="entry name" value="PKS_assoc"/>
</dbReference>
<keyword evidence="3" id="KW-0489">Methyltransferase</keyword>
<dbReference type="Proteomes" id="UP001610444">
    <property type="component" value="Unassembled WGS sequence"/>
</dbReference>
<dbReference type="InterPro" id="IPR029063">
    <property type="entry name" value="SAM-dependent_MTases_sf"/>
</dbReference>
<feature type="active site" description="Proton donor; for dehydratase activity" evidence="6">
    <location>
        <position position="1128"/>
    </location>
</feature>
<keyword evidence="5" id="KW-0511">Multifunctional enzyme</keyword>
<dbReference type="InterPro" id="IPR013154">
    <property type="entry name" value="ADH-like_N"/>
</dbReference>
<dbReference type="InterPro" id="IPR016039">
    <property type="entry name" value="Thiolase-like"/>
</dbReference>
<evidence type="ECO:0000256" key="3">
    <source>
        <dbReference type="ARBA" id="ARBA00022603"/>
    </source>
</evidence>
<dbReference type="CDD" id="cd02440">
    <property type="entry name" value="AdoMet_MTases"/>
    <property type="match status" value="1"/>
</dbReference>
<dbReference type="InterPro" id="IPR057326">
    <property type="entry name" value="KR_dom"/>
</dbReference>
<dbReference type="InterPro" id="IPR020807">
    <property type="entry name" value="PKS_DH"/>
</dbReference>
<dbReference type="InterPro" id="IPR020841">
    <property type="entry name" value="PKS_Beta-ketoAc_synthase_dom"/>
</dbReference>
<keyword evidence="1" id="KW-0596">Phosphopantetheine</keyword>
<dbReference type="Pfam" id="PF00109">
    <property type="entry name" value="ketoacyl-synt"/>
    <property type="match status" value="1"/>
</dbReference>
<dbReference type="InterPro" id="IPR020843">
    <property type="entry name" value="ER"/>
</dbReference>
<dbReference type="Gene3D" id="3.40.50.720">
    <property type="entry name" value="NAD(P)-binding Rossmann-like Domain"/>
    <property type="match status" value="1"/>
</dbReference>
<dbReference type="InterPro" id="IPR042104">
    <property type="entry name" value="PKS_dehydratase_sf"/>
</dbReference>
<dbReference type="Gene3D" id="3.10.129.110">
    <property type="entry name" value="Polyketide synthase dehydratase"/>
    <property type="match status" value="1"/>
</dbReference>
<feature type="region of interest" description="Disordered" evidence="7">
    <location>
        <begin position="1"/>
        <end position="55"/>
    </location>
</feature>
<dbReference type="Pfam" id="PF00698">
    <property type="entry name" value="Acyl_transf_1"/>
    <property type="match status" value="1"/>
</dbReference>
<dbReference type="SUPFAM" id="SSF52151">
    <property type="entry name" value="FabD/lysophospholipase-like"/>
    <property type="match status" value="1"/>
</dbReference>
<evidence type="ECO:0000256" key="5">
    <source>
        <dbReference type="ARBA" id="ARBA00023268"/>
    </source>
</evidence>
<dbReference type="PROSITE" id="PS00606">
    <property type="entry name" value="KS3_1"/>
    <property type="match status" value="1"/>
</dbReference>
<evidence type="ECO:0000256" key="2">
    <source>
        <dbReference type="ARBA" id="ARBA00022553"/>
    </source>
</evidence>
<dbReference type="PANTHER" id="PTHR43775">
    <property type="entry name" value="FATTY ACID SYNTHASE"/>
    <property type="match status" value="1"/>
</dbReference>
<organism evidence="11 12">
    <name type="scientific">Aspergillus pseudodeflectus</name>
    <dbReference type="NCBI Taxonomy" id="176178"/>
    <lineage>
        <taxon>Eukaryota</taxon>
        <taxon>Fungi</taxon>
        <taxon>Dikarya</taxon>
        <taxon>Ascomycota</taxon>
        <taxon>Pezizomycotina</taxon>
        <taxon>Eurotiomycetes</taxon>
        <taxon>Eurotiomycetidae</taxon>
        <taxon>Eurotiales</taxon>
        <taxon>Aspergillaceae</taxon>
        <taxon>Aspergillus</taxon>
        <taxon>Aspergillus subgen. Nidulantes</taxon>
    </lineage>
</organism>
<dbReference type="Pfam" id="PF13602">
    <property type="entry name" value="ADH_zinc_N_2"/>
    <property type="match status" value="1"/>
</dbReference>
<evidence type="ECO:0000313" key="12">
    <source>
        <dbReference type="Proteomes" id="UP001610444"/>
    </source>
</evidence>
<dbReference type="SMART" id="SM00826">
    <property type="entry name" value="PKS_DH"/>
    <property type="match status" value="1"/>
</dbReference>
<dbReference type="Pfam" id="PF02801">
    <property type="entry name" value="Ketoacyl-synt_C"/>
    <property type="match status" value="1"/>
</dbReference>
<dbReference type="SUPFAM" id="SSF47336">
    <property type="entry name" value="ACP-like"/>
    <property type="match status" value="1"/>
</dbReference>
<dbReference type="Pfam" id="PF08242">
    <property type="entry name" value="Methyltransf_12"/>
    <property type="match status" value="1"/>
</dbReference>
<dbReference type="InterPro" id="IPR014030">
    <property type="entry name" value="Ketoacyl_synth_N"/>
</dbReference>
<dbReference type="InterPro" id="IPR014043">
    <property type="entry name" value="Acyl_transferase_dom"/>
</dbReference>
<dbReference type="InterPro" id="IPR049552">
    <property type="entry name" value="PKS_DH_N"/>
</dbReference>
<dbReference type="Pfam" id="PF08659">
    <property type="entry name" value="KR"/>
    <property type="match status" value="1"/>
</dbReference>
<dbReference type="Pfam" id="PF08240">
    <property type="entry name" value="ADH_N"/>
    <property type="match status" value="1"/>
</dbReference>
<evidence type="ECO:0008006" key="13">
    <source>
        <dbReference type="Google" id="ProtNLM"/>
    </source>
</evidence>
<dbReference type="Gene3D" id="3.40.366.10">
    <property type="entry name" value="Malonyl-Coenzyme A Acyl Carrier Protein, domain 2"/>
    <property type="match status" value="1"/>
</dbReference>
<dbReference type="Pfam" id="PF21089">
    <property type="entry name" value="PKS_DH_N"/>
    <property type="match status" value="1"/>
</dbReference>
<dbReference type="SUPFAM" id="SSF53901">
    <property type="entry name" value="Thiolase-like"/>
    <property type="match status" value="1"/>
</dbReference>
<name>A0ABR4KU56_9EURO</name>
<dbReference type="Gene3D" id="3.40.50.150">
    <property type="entry name" value="Vaccinia Virus protein VP39"/>
    <property type="match status" value="1"/>
</dbReference>
<feature type="region of interest" description="N-terminal hotdog fold" evidence="6">
    <location>
        <begin position="926"/>
        <end position="1055"/>
    </location>
</feature>
<dbReference type="PROSITE" id="PS50075">
    <property type="entry name" value="CARRIER"/>
    <property type="match status" value="1"/>
</dbReference>
<dbReference type="InterPro" id="IPR009081">
    <property type="entry name" value="PP-bd_ACP"/>
</dbReference>
<keyword evidence="12" id="KW-1185">Reference proteome</keyword>
<dbReference type="InterPro" id="IPR049551">
    <property type="entry name" value="PKS_DH_C"/>
</dbReference>
<dbReference type="SMART" id="SM00825">
    <property type="entry name" value="PKS_KS"/>
    <property type="match status" value="1"/>
</dbReference>
<dbReference type="InterPro" id="IPR036736">
    <property type="entry name" value="ACP-like_sf"/>
</dbReference>
<dbReference type="InterPro" id="IPR013217">
    <property type="entry name" value="Methyltransf_12"/>
</dbReference>
<dbReference type="Pfam" id="PF00550">
    <property type="entry name" value="PP-binding"/>
    <property type="match status" value="1"/>
</dbReference>
<sequence length="2474" mass="271564">MVSFAADKLQPDGSAAIEHGEPVAQQRVYPGEDTLAPAEAGSGDGPTSDPEYMNPHGCPPVAIVGMALRLPGGLKSPSDLWTFLLEKRNGVCEVPGTRYTVDSFYSSTQPRSVKTRHGYYLQDDPACFDAPFFSINAHEAGRMDPQQRQLLEVLWECLESAGETNWRGKRIGCYVGVYGEDWLDLASKDPQHTDRYHILGTGQFALSNRLSYEFDFQGPSMTLQTGCSASLVGLHEACQALYSGDCSSAIVAGTNLMFAPTMTATMSDNTVMSPTGTCRTFDEKADGYGRGEGVNALYVKRLEDAIRDNDPIRAVIRATSTNCDGHTPSITTPGSHSQEALARWAYKKAGIADITQTGFFECHGTGTVAGDTAEASVVAKLFEGKGIIIGAVKPNVGHGEGASGISSVIKGVLALEHKTIPPNVFFDKWNPNIPFKEGKLHVPVEAMTWPEGRAERVSVNCFGVGGANAHAILDSVPSFCGEGLRPVTPPAESARLLVVSSRSAESLKQRIRAITDYANSDLAKLQSLAYTLGVRREHLSHRAFVVAKPNELISETDFQTARDKAPELTLVFTGQGAQWPGMGRDLLDAFPSARRDIRSLEQVLKDLPDAPAWSLEEELCKTDNSRVNEAEISQPLCTALQITLVNILSAWGVKASSVVGHSSGEIAAAYAAGAITAKSAIIIAYYRGKLAKRVEGRGAMAAVGLGQEEVSPLLEDGVIIGCENSPSSLTLSGNSDAVHSVMEKVRSKFPDALCRRLRVATAYHSNHMSEIAPQYEEAIVSHIHHNDSMLPLFSSVTCTMITEPSELSASYWRRNLESPVLFSSAVRSILSKSKNRAFLEIGPHSALSGPLQQIFRALETKSDFTYIPTLTRYESNSRAQLLSSAGLAHSCGFSIDLEAINGTGNTLGNLPPRLTRDWRFRKYPHHEILGARSVESSDLEPAWRNVLRLEDVPWISEHALQGNVIFPAAGYISMAGEAALQLNPDANDYSIKNMVIKNPLLMKESADYELITTLKPVKITDLLESEWYAFTITSFDGTSWTKHCHGQVRAGTDNDHAPPGRVITQHARVLDVDTCYRYVDRLGFAYGPLFRRFQSLSVDPTTRKAAGTLLDLDITPPSRYTLHPAIMDHLLQTFPMAIAQGLSRRFQIIVPAAIGHIYVRPPAITEMSLEALMAETGFGTWTGQGIMMAGEELVLSMTDLAGFPASAADSVASGIPVGSQIRWKPDVDFVQPSSLLKPAAGAEGYDKVMAASRDLAALYVLNTAAKVANITPETEQVQWKTWIIETALSLRKEYPDWSSITQNEREELITTISSQVPKEDDEDPSPLACMRYIYHHCEEIITAKTLPDEARSQIDNYATHLQETQDWSHFLSLLGHSNPVMRILEIGDGIGAATSAVLKHLKSPEGVRLYSSYTVTNAAEENLESAKKRFVDEDVEFKEFDVTKRVEQQGFELHSFDLVIASKILRHPAQLNTSLKNIHDLLAPRGKLLLHDINPGTWTQEQEDRQQTPSLEELNTALRTAGFHGNEATSWDIEPPQHTTLSILASVSPEEAENRTIVLLTEDTPGPWAEVLKTTLANQGYTVGTTTLQSDLPFDDNSMIISLLDISGPYLHNMSEDGYIALQNLLTRIEKTPILWVTKTSQIRCADPRYGLIFGFARTMRHEKEADFSIFETDTFDEEAAQSLIKVIEKLTWSRQTPGVHREYEFSLYQGDIHVGRCHWIAPTDQMESHSSETLPRRLDIESLGSIDTLRWTPFEDPELKEGEVEIDMHYVGLNFRDILVALGLFGEPNEFGLEGSGIIRRVAPGAIRDLKPGDRVALLTTGTFRTRFVVHSRYCIRVPEHVSLEDAATMPSVYITACYCLVHLARLNKSETVLVHSACGGVGLAAIRVCEYIGATVYATVGSKEKAQYLMDRFNIPRHRIFNSRSTEFLHDVMRETNGRGVDVVLNSLTGSLLHASWDCLASFGRMIELGKRDFLSNGQLNMGPFIKNRAYIGFDLTQVGKEAYHTYEAMHTQFEELSAKDELVPIRPVKVYEATEVVDAFRYMQQGVHMGKILVKMPEDPATLQFSPGLSPFSFNPDAAYLLAGGLGGLGRSVSTWMVEQGARHLVFLSRSAGQSDGDKAFVRELATQGCQAICVPGDVTVKEDVERAVSQCPRPLAGVAQLSGVLRDAMFDKMTHDEWTACLAPKVQGTWNLHNATQDLKLDFFILVGSVSGVCGTPGQANYAAANSFLGSFTTYRRSLGLSAGIVDLGAIEDVGMLAKNPELIQKAQSFALCFPTEQQLIDGLKLALSQCATPPPPDSKQSTSCIIGLSNTKPLSNPNTRPLWVRNDARFSLYTNLESQSSEPVQGQSNELRALLRRVEHNPALLNDPESEAIVRREIGTQVTQRMAQAQDMDEDEIAAIAIDSLMAIEIRGWARRNLGLEITLVQIAKAKTVGGLTRAAIEHLKVKYGLDEAKGGDEDGSGERDERRE</sequence>
<evidence type="ECO:0000259" key="8">
    <source>
        <dbReference type="PROSITE" id="PS50075"/>
    </source>
</evidence>
<dbReference type="SMART" id="SM00822">
    <property type="entry name" value="PKS_KR"/>
    <property type="match status" value="1"/>
</dbReference>
<dbReference type="PANTHER" id="PTHR43775:SF49">
    <property type="entry name" value="SYNTHASE, PUTATIVE (JCVI)-RELATED"/>
    <property type="match status" value="1"/>
</dbReference>
<protein>
    <recommendedName>
        <fullName evidence="13">Polyketide synthase</fullName>
    </recommendedName>
</protein>
<feature type="domain" description="Ketosynthase family 3 (KS3)" evidence="9">
    <location>
        <begin position="58"/>
        <end position="475"/>
    </location>
</feature>
<dbReference type="Gene3D" id="3.30.70.3290">
    <property type="match status" value="1"/>
</dbReference>
<keyword evidence="4" id="KW-0808">Transferase</keyword>
<dbReference type="GeneID" id="98164024"/>
<evidence type="ECO:0000256" key="4">
    <source>
        <dbReference type="ARBA" id="ARBA00022679"/>
    </source>
</evidence>
<dbReference type="InterPro" id="IPR050091">
    <property type="entry name" value="PKS_NRPS_Biosynth_Enz"/>
</dbReference>